<evidence type="ECO:0000256" key="2">
    <source>
        <dbReference type="ARBA" id="ARBA00022801"/>
    </source>
</evidence>
<protein>
    <recommendedName>
        <fullName evidence="5">Helicase C-terminal domain-containing protein</fullName>
    </recommendedName>
</protein>
<dbReference type="Pfam" id="PF00271">
    <property type="entry name" value="Helicase_C"/>
    <property type="match status" value="1"/>
</dbReference>
<reference evidence="6" key="1">
    <citation type="submission" date="2018-05" db="EMBL/GenBank/DDBJ databases">
        <authorList>
            <person name="Lanie J.A."/>
            <person name="Ng W.-L."/>
            <person name="Kazmierczak K.M."/>
            <person name="Andrzejewski T.M."/>
            <person name="Davidsen T.M."/>
            <person name="Wayne K.J."/>
            <person name="Tettelin H."/>
            <person name="Glass J.I."/>
            <person name="Rusch D."/>
            <person name="Podicherti R."/>
            <person name="Tsui H.-C.T."/>
            <person name="Winkler M.E."/>
        </authorList>
    </citation>
    <scope>NUCLEOTIDE SEQUENCE</scope>
</reference>
<organism evidence="6">
    <name type="scientific">marine metagenome</name>
    <dbReference type="NCBI Taxonomy" id="408172"/>
    <lineage>
        <taxon>unclassified sequences</taxon>
        <taxon>metagenomes</taxon>
        <taxon>ecological metagenomes</taxon>
    </lineage>
</organism>
<evidence type="ECO:0000256" key="1">
    <source>
        <dbReference type="ARBA" id="ARBA00022741"/>
    </source>
</evidence>
<keyword evidence="1" id="KW-0547">Nucleotide-binding</keyword>
<dbReference type="GO" id="GO:0005524">
    <property type="term" value="F:ATP binding"/>
    <property type="evidence" value="ECO:0007669"/>
    <property type="project" value="UniProtKB-KW"/>
</dbReference>
<dbReference type="InterPro" id="IPR050615">
    <property type="entry name" value="ATP-dep_DNA_Helicase"/>
</dbReference>
<sequence length="285" mass="32930">LIVSGRLGKTYYKYGYEQAAEDGLIPEFEINLVGFDLSDGERKRYDIISKKISRSRQKIVDAVGHRLERMRGSFEAKINKLQGDGMRIPGVKDYFEAIRDRKDLLSRGLDGESGLANRQNCFGSILDKHISNDDDTKVLVFQERIIQIQDSMFPPKGKVREMLGRKYYRPSSVHSRRQYSYRNEMSLDLLRKGVLNVIYSAKQLDEGLDVPAVDVGIIRIPTSSLRTMIQRLGRTLRRKGEEDKSTFYVLYARGTTETRFFENVEFKGRISDKVIVPKKWDDQLE</sequence>
<evidence type="ECO:0000259" key="5">
    <source>
        <dbReference type="PROSITE" id="PS51194"/>
    </source>
</evidence>
<name>A0A382VEJ7_9ZZZZ</name>
<evidence type="ECO:0000256" key="4">
    <source>
        <dbReference type="ARBA" id="ARBA00022840"/>
    </source>
</evidence>
<dbReference type="PANTHER" id="PTHR11274">
    <property type="entry name" value="RAD25/XP-B DNA REPAIR HELICASE"/>
    <property type="match status" value="1"/>
</dbReference>
<accession>A0A382VEJ7</accession>
<dbReference type="PROSITE" id="PS51194">
    <property type="entry name" value="HELICASE_CTER"/>
    <property type="match status" value="1"/>
</dbReference>
<feature type="non-terminal residue" evidence="6">
    <location>
        <position position="285"/>
    </location>
</feature>
<dbReference type="Gene3D" id="3.40.50.300">
    <property type="entry name" value="P-loop containing nucleotide triphosphate hydrolases"/>
    <property type="match status" value="1"/>
</dbReference>
<dbReference type="EMBL" id="UINC01151057">
    <property type="protein sequence ID" value="SVD44445.1"/>
    <property type="molecule type" value="Genomic_DNA"/>
</dbReference>
<dbReference type="GO" id="GO:0004386">
    <property type="term" value="F:helicase activity"/>
    <property type="evidence" value="ECO:0007669"/>
    <property type="project" value="UniProtKB-KW"/>
</dbReference>
<dbReference type="GO" id="GO:0016787">
    <property type="term" value="F:hydrolase activity"/>
    <property type="evidence" value="ECO:0007669"/>
    <property type="project" value="UniProtKB-KW"/>
</dbReference>
<dbReference type="SUPFAM" id="SSF52540">
    <property type="entry name" value="P-loop containing nucleoside triphosphate hydrolases"/>
    <property type="match status" value="1"/>
</dbReference>
<proteinExistence type="predicted"/>
<dbReference type="AlphaFoldDB" id="A0A382VEJ7"/>
<gene>
    <name evidence="6" type="ORF">METZ01_LOCUS397299</name>
</gene>
<feature type="domain" description="Helicase C-terminal" evidence="5">
    <location>
        <begin position="125"/>
        <end position="285"/>
    </location>
</feature>
<keyword evidence="4" id="KW-0067">ATP-binding</keyword>
<dbReference type="PANTHER" id="PTHR11274:SF0">
    <property type="entry name" value="GENERAL TRANSCRIPTION AND DNA REPAIR FACTOR IIH HELICASE SUBUNIT XPB"/>
    <property type="match status" value="1"/>
</dbReference>
<evidence type="ECO:0000256" key="3">
    <source>
        <dbReference type="ARBA" id="ARBA00022806"/>
    </source>
</evidence>
<dbReference type="InterPro" id="IPR027417">
    <property type="entry name" value="P-loop_NTPase"/>
</dbReference>
<dbReference type="InterPro" id="IPR001650">
    <property type="entry name" value="Helicase_C-like"/>
</dbReference>
<keyword evidence="3" id="KW-0347">Helicase</keyword>
<feature type="non-terminal residue" evidence="6">
    <location>
        <position position="1"/>
    </location>
</feature>
<evidence type="ECO:0000313" key="6">
    <source>
        <dbReference type="EMBL" id="SVD44445.1"/>
    </source>
</evidence>
<keyword evidence="2" id="KW-0378">Hydrolase</keyword>